<feature type="compositionally biased region" description="Acidic residues" evidence="1">
    <location>
        <begin position="141"/>
        <end position="157"/>
    </location>
</feature>
<keyword evidence="5" id="KW-1185">Reference proteome</keyword>
<evidence type="ECO:0008006" key="6">
    <source>
        <dbReference type="Google" id="ProtNLM"/>
    </source>
</evidence>
<gene>
    <name evidence="4" type="ORF">F3Y22_tig00110328pilonHSYRG00499</name>
</gene>
<feature type="domain" description="Reverse transcriptase Ty1/copia-type" evidence="2">
    <location>
        <begin position="163"/>
        <end position="359"/>
    </location>
</feature>
<organism evidence="4 5">
    <name type="scientific">Hibiscus syriacus</name>
    <name type="common">Rose of Sharon</name>
    <dbReference type="NCBI Taxonomy" id="106335"/>
    <lineage>
        <taxon>Eukaryota</taxon>
        <taxon>Viridiplantae</taxon>
        <taxon>Streptophyta</taxon>
        <taxon>Embryophyta</taxon>
        <taxon>Tracheophyta</taxon>
        <taxon>Spermatophyta</taxon>
        <taxon>Magnoliopsida</taxon>
        <taxon>eudicotyledons</taxon>
        <taxon>Gunneridae</taxon>
        <taxon>Pentapetalae</taxon>
        <taxon>rosids</taxon>
        <taxon>malvids</taxon>
        <taxon>Malvales</taxon>
        <taxon>Malvaceae</taxon>
        <taxon>Malvoideae</taxon>
        <taxon>Hibiscus</taxon>
    </lineage>
</organism>
<dbReference type="Pfam" id="PF13976">
    <property type="entry name" value="gag_pre-integrs"/>
    <property type="match status" value="1"/>
</dbReference>
<dbReference type="InterPro" id="IPR043502">
    <property type="entry name" value="DNA/RNA_pol_sf"/>
</dbReference>
<dbReference type="SUPFAM" id="SSF56672">
    <property type="entry name" value="DNA/RNA polymerases"/>
    <property type="match status" value="1"/>
</dbReference>
<feature type="region of interest" description="Disordered" evidence="1">
    <location>
        <begin position="119"/>
        <end position="160"/>
    </location>
</feature>
<name>A0A6A3AYP7_HIBSY</name>
<sequence>MDVMGRGSVKLLLNGVNHVVAESQAPSQVQSDQCLHTRTQNLFHLWHRRYGHLSYKGLRTLVYKNMVRGLPQFTATSVTCTDCINGKQHRDPISKKSIWRATQKLTLIHADICDLECGDGEDDENEEGVSENENGKNIDGETCDEGVREEEDGSSEDEERKYGVDYTEDFALVARMDTVRMIIALAEQKNWMIFQLDVKSAFLHGELSEDVYVEQPRGYEKKGSEHLVYKLHKALYRLKQAPRAWFSRIEAHFISEGFERCNSEQTLFTRRSREGKVIIVNVYVDDLIFTSNVEVMMSKFKSSMLREFDMSDLGKMRFFLGIEVLQKSDGIYICQRKYALEVLRRFGMMESNSVGSPIVPGFKISKDQNGDLVDETYYKQLVGSLMYLTATRPDMMFVTCLISGYMTKSMEIHLQAAKRALRYLKGTVNYGIHYKKGGDGELLAFTDNDYAGDMEDKKSTSGYVFIMNSSDVSWC</sequence>
<evidence type="ECO:0000313" key="4">
    <source>
        <dbReference type="EMBL" id="KAE8709800.1"/>
    </source>
</evidence>
<proteinExistence type="predicted"/>
<dbReference type="AlphaFoldDB" id="A0A6A3AYP7"/>
<dbReference type="InterPro" id="IPR025724">
    <property type="entry name" value="GAG-pre-integrase_dom"/>
</dbReference>
<dbReference type="EMBL" id="VEPZ02000934">
    <property type="protein sequence ID" value="KAE8709800.1"/>
    <property type="molecule type" value="Genomic_DNA"/>
</dbReference>
<feature type="domain" description="GAG-pre-integrase" evidence="3">
    <location>
        <begin position="28"/>
        <end position="88"/>
    </location>
</feature>
<dbReference type="Pfam" id="PF07727">
    <property type="entry name" value="RVT_2"/>
    <property type="match status" value="1"/>
</dbReference>
<feature type="compositionally biased region" description="Acidic residues" evidence="1">
    <location>
        <begin position="119"/>
        <end position="130"/>
    </location>
</feature>
<evidence type="ECO:0000313" key="5">
    <source>
        <dbReference type="Proteomes" id="UP000436088"/>
    </source>
</evidence>
<reference evidence="4" key="1">
    <citation type="submission" date="2019-09" db="EMBL/GenBank/DDBJ databases">
        <title>Draft genome information of white flower Hibiscus syriacus.</title>
        <authorList>
            <person name="Kim Y.-M."/>
        </authorList>
    </citation>
    <scope>NUCLEOTIDE SEQUENCE [LARGE SCALE GENOMIC DNA]</scope>
    <source>
        <strain evidence="4">YM2019G1</strain>
    </source>
</reference>
<dbReference type="PANTHER" id="PTHR11439">
    <property type="entry name" value="GAG-POL-RELATED RETROTRANSPOSON"/>
    <property type="match status" value="1"/>
</dbReference>
<dbReference type="PANTHER" id="PTHR11439:SF517">
    <property type="entry name" value="CYSTEINE-RICH RLK (RECEPTOR-LIKE PROTEIN KINASE) 8"/>
    <property type="match status" value="1"/>
</dbReference>
<dbReference type="InterPro" id="IPR013103">
    <property type="entry name" value="RVT_2"/>
</dbReference>
<comment type="caution">
    <text evidence="4">The sequence shown here is derived from an EMBL/GenBank/DDBJ whole genome shotgun (WGS) entry which is preliminary data.</text>
</comment>
<protein>
    <recommendedName>
        <fullName evidence="6">Reverse transcriptase Ty1/copia-type domain-containing protein</fullName>
    </recommendedName>
</protein>
<dbReference type="Proteomes" id="UP000436088">
    <property type="component" value="Unassembled WGS sequence"/>
</dbReference>
<evidence type="ECO:0000259" key="3">
    <source>
        <dbReference type="Pfam" id="PF13976"/>
    </source>
</evidence>
<evidence type="ECO:0000259" key="2">
    <source>
        <dbReference type="Pfam" id="PF07727"/>
    </source>
</evidence>
<accession>A0A6A3AYP7</accession>
<evidence type="ECO:0000256" key="1">
    <source>
        <dbReference type="SAM" id="MobiDB-lite"/>
    </source>
</evidence>